<feature type="region of interest" description="Disordered" evidence="1">
    <location>
        <begin position="90"/>
        <end position="110"/>
    </location>
</feature>
<gene>
    <name evidence="3" type="ORF">RAE19_13670</name>
</gene>
<sequence>MTPRFNALFAAASVFGHAKVFAQTGQTGLAGVVWGLSELHWALIAVAFALAIGLVVLRVRRRSALRLASAYDMQPTMFAHTMVVESSMNQRTLPQPLAPHPHADQVWTTQ</sequence>
<accession>A0ABU3KPR7</accession>
<feature type="transmembrane region" description="Helical" evidence="2">
    <location>
        <begin position="38"/>
        <end position="57"/>
    </location>
</feature>
<evidence type="ECO:0000313" key="3">
    <source>
        <dbReference type="EMBL" id="MDT7519747.1"/>
    </source>
</evidence>
<keyword evidence="2" id="KW-1133">Transmembrane helix</keyword>
<dbReference type="Proteomes" id="UP001321700">
    <property type="component" value="Unassembled WGS sequence"/>
</dbReference>
<dbReference type="RefSeq" id="WP_313875407.1">
    <property type="nucleotide sequence ID" value="NZ_JAVBIK010000001.1"/>
</dbReference>
<name>A0ABU3KPR7_9BURK</name>
<organism evidence="3 4">
    <name type="scientific">Rhodoferax potami</name>
    <dbReference type="NCBI Taxonomy" id="3068338"/>
    <lineage>
        <taxon>Bacteria</taxon>
        <taxon>Pseudomonadati</taxon>
        <taxon>Pseudomonadota</taxon>
        <taxon>Betaproteobacteria</taxon>
        <taxon>Burkholderiales</taxon>
        <taxon>Comamonadaceae</taxon>
        <taxon>Rhodoferax</taxon>
    </lineage>
</organism>
<keyword evidence="2" id="KW-0812">Transmembrane</keyword>
<comment type="caution">
    <text evidence="3">The sequence shown here is derived from an EMBL/GenBank/DDBJ whole genome shotgun (WGS) entry which is preliminary data.</text>
</comment>
<protein>
    <submittedName>
        <fullName evidence="3">Uncharacterized protein</fullName>
    </submittedName>
</protein>
<evidence type="ECO:0000256" key="2">
    <source>
        <dbReference type="SAM" id="Phobius"/>
    </source>
</evidence>
<proteinExistence type="predicted"/>
<reference evidence="3 4" key="1">
    <citation type="submission" date="2023-08" db="EMBL/GenBank/DDBJ databases">
        <title>Rhodoferax potami sp. nov. and Rhodoferax mekongensis sp. nov., isolated from the Mekong River in Thailand.</title>
        <authorList>
            <person name="Kitikhun S."/>
            <person name="Charoenyingcharoen P."/>
            <person name="Siriarchawattana P."/>
            <person name="Likhitrattanapisal S."/>
            <person name="Nilsakha T."/>
            <person name="Chanpet A."/>
            <person name="Rattanawaree P."/>
            <person name="Ingsriswang S."/>
        </authorList>
    </citation>
    <scope>NUCLEOTIDE SEQUENCE [LARGE SCALE GENOMIC DNA]</scope>
    <source>
        <strain evidence="3 4">TBRC 17660</strain>
    </source>
</reference>
<keyword evidence="4" id="KW-1185">Reference proteome</keyword>
<dbReference type="EMBL" id="JAVBIK010000001">
    <property type="protein sequence ID" value="MDT7519747.1"/>
    <property type="molecule type" value="Genomic_DNA"/>
</dbReference>
<evidence type="ECO:0000256" key="1">
    <source>
        <dbReference type="SAM" id="MobiDB-lite"/>
    </source>
</evidence>
<keyword evidence="2" id="KW-0472">Membrane</keyword>
<evidence type="ECO:0000313" key="4">
    <source>
        <dbReference type="Proteomes" id="UP001321700"/>
    </source>
</evidence>